<keyword evidence="6" id="KW-1185">Reference proteome</keyword>
<proteinExistence type="predicted"/>
<evidence type="ECO:0000256" key="2">
    <source>
        <dbReference type="ARBA" id="ARBA00023125"/>
    </source>
</evidence>
<keyword evidence="1" id="KW-0805">Transcription regulation</keyword>
<keyword evidence="3" id="KW-0804">Transcription</keyword>
<dbReference type="PATRIC" id="fig|1648404.4.peg.347"/>
<organism evidence="5 6">
    <name type="scientific">Aurantiacibacter atlanticus</name>
    <dbReference type="NCBI Taxonomy" id="1648404"/>
    <lineage>
        <taxon>Bacteria</taxon>
        <taxon>Pseudomonadati</taxon>
        <taxon>Pseudomonadota</taxon>
        <taxon>Alphaproteobacteria</taxon>
        <taxon>Sphingomonadales</taxon>
        <taxon>Erythrobacteraceae</taxon>
        <taxon>Aurantiacibacter</taxon>
    </lineage>
</organism>
<dbReference type="CDD" id="cd07377">
    <property type="entry name" value="WHTH_GntR"/>
    <property type="match status" value="1"/>
</dbReference>
<gene>
    <name evidence="5" type="ORF">CP97_01625</name>
</gene>
<dbReference type="InterPro" id="IPR000524">
    <property type="entry name" value="Tscrpt_reg_HTH_GntR"/>
</dbReference>
<accession>A0A0H4VVG1</accession>
<dbReference type="Gene3D" id="6.10.250.1220">
    <property type="match status" value="1"/>
</dbReference>
<evidence type="ECO:0000256" key="1">
    <source>
        <dbReference type="ARBA" id="ARBA00023015"/>
    </source>
</evidence>
<dbReference type="InterPro" id="IPR036390">
    <property type="entry name" value="WH_DNA-bd_sf"/>
</dbReference>
<dbReference type="Gene3D" id="1.10.10.10">
    <property type="entry name" value="Winged helix-like DNA-binding domain superfamily/Winged helix DNA-binding domain"/>
    <property type="match status" value="1"/>
</dbReference>
<dbReference type="PANTHER" id="PTHR38445:SF10">
    <property type="entry name" value="GNTR-FAMILY TRANSCRIPTIONAL REGULATOR"/>
    <property type="match status" value="1"/>
</dbReference>
<protein>
    <submittedName>
        <fullName evidence="5">Transcriptional regulator, GntR family protein</fullName>
    </submittedName>
</protein>
<dbReference type="GO" id="GO:0003700">
    <property type="term" value="F:DNA-binding transcription factor activity"/>
    <property type="evidence" value="ECO:0007669"/>
    <property type="project" value="InterPro"/>
</dbReference>
<feature type="domain" description="HTH gntR-type" evidence="4">
    <location>
        <begin position="5"/>
        <end position="73"/>
    </location>
</feature>
<evidence type="ECO:0000256" key="3">
    <source>
        <dbReference type="ARBA" id="ARBA00023163"/>
    </source>
</evidence>
<dbReference type="SMART" id="SM00345">
    <property type="entry name" value="HTH_GNTR"/>
    <property type="match status" value="1"/>
</dbReference>
<reference evidence="6" key="2">
    <citation type="submission" date="2015-04" db="EMBL/GenBank/DDBJ databases">
        <title>The complete genome sequence of Erythrobacter sp. s21-N3.</title>
        <authorList>
            <person name="Zhuang L."/>
            <person name="Liu Y."/>
            <person name="Shao Z."/>
        </authorList>
    </citation>
    <scope>NUCLEOTIDE SEQUENCE [LARGE SCALE GENOMIC DNA]</scope>
    <source>
        <strain evidence="6">s21-N3</strain>
    </source>
</reference>
<evidence type="ECO:0000313" key="6">
    <source>
        <dbReference type="Proteomes" id="UP000059113"/>
    </source>
</evidence>
<sequence>MTDSRPVYLRLREQIAAAIIDGRYAEGEMLPSVRAFAADQGANPLTVAKAYQQFQVDGLIRVQRGVGMFVRDGAASKLRHSERENFLREEWPAIRERMGRLGLKLADLAEEA</sequence>
<dbReference type="InterPro" id="IPR036388">
    <property type="entry name" value="WH-like_DNA-bd_sf"/>
</dbReference>
<dbReference type="PROSITE" id="PS50949">
    <property type="entry name" value="HTH_GNTR"/>
    <property type="match status" value="1"/>
</dbReference>
<evidence type="ECO:0000313" key="5">
    <source>
        <dbReference type="EMBL" id="AKQ41023.1"/>
    </source>
</evidence>
<dbReference type="PANTHER" id="PTHR38445">
    <property type="entry name" value="HTH-TYPE TRANSCRIPTIONAL REPRESSOR YTRA"/>
    <property type="match status" value="1"/>
</dbReference>
<evidence type="ECO:0000259" key="4">
    <source>
        <dbReference type="PROSITE" id="PS50949"/>
    </source>
</evidence>
<dbReference type="EMBL" id="CP011310">
    <property type="protein sequence ID" value="AKQ41023.1"/>
    <property type="molecule type" value="Genomic_DNA"/>
</dbReference>
<dbReference type="AlphaFoldDB" id="A0A0H4VVG1"/>
<dbReference type="KEGG" id="ery:CP97_01625"/>
<dbReference type="GO" id="GO:0003677">
    <property type="term" value="F:DNA binding"/>
    <property type="evidence" value="ECO:0007669"/>
    <property type="project" value="UniProtKB-KW"/>
</dbReference>
<dbReference type="SUPFAM" id="SSF46785">
    <property type="entry name" value="Winged helix' DNA-binding domain"/>
    <property type="match status" value="1"/>
</dbReference>
<dbReference type="OrthoDB" id="162505at2"/>
<dbReference type="STRING" id="1648404.CP97_01625"/>
<keyword evidence="2" id="KW-0238">DNA-binding</keyword>
<name>A0A0H4VVG1_9SPHN</name>
<reference evidence="5 6" key="1">
    <citation type="journal article" date="2015" name="Int. J. Syst. Evol. Microbiol.">
        <title>Erythrobacter atlanticus sp. nov., a bacterium from ocean sediment able to degrade polycyclic aromatic hydrocarbons.</title>
        <authorList>
            <person name="Zhuang L."/>
            <person name="Liu Y."/>
            <person name="Wang L."/>
            <person name="Wang W."/>
            <person name="Shao Z."/>
        </authorList>
    </citation>
    <scope>NUCLEOTIDE SEQUENCE [LARGE SCALE GENOMIC DNA]</scope>
    <source>
        <strain evidence="6">s21-N3</strain>
    </source>
</reference>
<dbReference type="Pfam" id="PF00392">
    <property type="entry name" value="GntR"/>
    <property type="match status" value="1"/>
</dbReference>
<dbReference type="RefSeq" id="WP_048884511.1">
    <property type="nucleotide sequence ID" value="NZ_CP011310.1"/>
</dbReference>
<dbReference type="Proteomes" id="UP000059113">
    <property type="component" value="Chromosome"/>
</dbReference>